<dbReference type="Pfam" id="PF07593">
    <property type="entry name" value="UnbV_ASPIC"/>
    <property type="match status" value="1"/>
</dbReference>
<evidence type="ECO:0000259" key="4">
    <source>
        <dbReference type="Pfam" id="PF07593"/>
    </source>
</evidence>
<evidence type="ECO:0000256" key="2">
    <source>
        <dbReference type="ARBA" id="ARBA00022737"/>
    </source>
</evidence>
<feature type="domain" description="ASPIC/UnbV" evidence="4">
    <location>
        <begin position="517"/>
        <end position="581"/>
    </location>
</feature>
<dbReference type="PROSITE" id="PS51470">
    <property type="entry name" value="FG_GAP"/>
    <property type="match status" value="1"/>
</dbReference>
<keyword evidence="2" id="KW-0677">Repeat</keyword>
<protein>
    <submittedName>
        <fullName evidence="5">VCBS repeat-containing protein</fullName>
    </submittedName>
</protein>
<gene>
    <name evidence="5" type="ORF">AABB81_00820</name>
</gene>
<dbReference type="Gene3D" id="2.130.10.130">
    <property type="entry name" value="Integrin alpha, N-terminal"/>
    <property type="match status" value="3"/>
</dbReference>
<dbReference type="InterPro" id="IPR013517">
    <property type="entry name" value="FG-GAP"/>
</dbReference>
<name>A0ABU9KWE5_9FLAO</name>
<keyword evidence="1" id="KW-0732">Signal</keyword>
<proteinExistence type="predicted"/>
<dbReference type="PROSITE" id="PS51257">
    <property type="entry name" value="PROKAR_LIPOPROTEIN"/>
    <property type="match status" value="1"/>
</dbReference>
<dbReference type="Pfam" id="PF13517">
    <property type="entry name" value="FG-GAP_3"/>
    <property type="match status" value="5"/>
</dbReference>
<comment type="caution">
    <text evidence="5">The sequence shown here is derived from an EMBL/GenBank/DDBJ whole genome shotgun (WGS) entry which is preliminary data.</text>
</comment>
<sequence>MNFRFFIFLSFLLIACSKNGNDKLFKLIPGNQSGIKFSNKLRESYGENMLLFSNFYNGGGVGILDINNDGLQDVILGGNQTSSRLYLNKGGLKFEDITENAKISTNRWITGISIVDINSDGFDDVYFSVSGFLNAGQTKNQLFINNGDNTFSEKAEEYGLAEIEQTTQTNFFDFDNDGDLDAFMALNPSDFSLFNMGRKKKPKLNGEARSTDKLFENLGNGKFVDISKKAGILIEGYSLGLNTSDFNNDGLTDILVTNDFIQNDILYINNGDGTFTNKLKSYFEVTSYASMGNDVGDINNDGLIDIITLDMLPEDSFREKMLIPSSSYNAYQYTLKLGYHPQFTRNVLQINNGDETFSEIGQLAGVARTDWSWSTLFADLDNDGFKDLFVTNGFRRDLGNLDYIVYNQYSPFTNPGSDIMKQIEEIHKTPGVRIPNYVFKNNGDLTYSKKIKEWGFELPTYSSGLATVDFDLDGDLDIIINNVDMEASLYENLSNQKSNNHYLEVSLESTSKSQTVYGSKIYIFMNDEQQMIEFTPYRGYLSSVGDIIHFGLGEYGKVDSLKVQWPNGRWSNYTNPPIDTLINVTNELEYLKPEPLNFKDAKRMQFTDITDSVGLNFVHKENNQVDFQRQFLLPHQHSRLGPSVAVADVNGDGLDDCFIGGAKGQTGQLFLQQSNSTFKSVPWTYDKDYEDMGALFFDYDSDGDNDLYISSGGTHAHSDLSLYQDRLYNNDGKGNFIKTIGVLPKMNMSTGSVISSDFDKDGDLDLFVGGRIIPQEYPSTPTSYLLLNEGGVFTDVTDKLAPGLSQIGMVSQGLWTDYDNDKDLDLLIVGEWIPISLFENKEGYFENIGPELGLNETGGWWNSIIGSDQNGDGYIDYTLGNLGGNNDYNASISHPLVLKSKDYDDNGSIDPILLKEFSDGNHPIVSRDEFLGQLSFMRSYYRSYQIYAETKSEDLFPKEVYEGSVTHKASILKNTVLKNFNGDSLVHIPMSNELQFAPIYGGVNFDIDADGVQEIILSGNFYSSNVVNGPYTSSTGAVVSWQNDSYIVKRGHKNGLNYRGDRKGLATIKFANGDMGIISTVNNGKSTVHKINSNLNSIEYGPNEYRATIHMLNGSILTREFYYGSGYISQNTRHLILPKGWKSITFLGFNDETRKVEANNFKD</sequence>
<keyword evidence="6" id="KW-1185">Reference proteome</keyword>
<dbReference type="PANTHER" id="PTHR16026:SF0">
    <property type="entry name" value="CARTILAGE ACIDIC PROTEIN 1"/>
    <property type="match status" value="1"/>
</dbReference>
<evidence type="ECO:0000256" key="1">
    <source>
        <dbReference type="ARBA" id="ARBA00022729"/>
    </source>
</evidence>
<dbReference type="PANTHER" id="PTHR16026">
    <property type="entry name" value="CARTILAGE ACIDIC PROTEIN 1"/>
    <property type="match status" value="1"/>
</dbReference>
<reference evidence="5 6" key="1">
    <citation type="submission" date="2024-04" db="EMBL/GenBank/DDBJ databases">
        <title>whole genome sequencing of Lutimonas vermicola strain IMCC1616.</title>
        <authorList>
            <person name="Bae S.S."/>
        </authorList>
    </citation>
    <scope>NUCLEOTIDE SEQUENCE [LARGE SCALE GENOMIC DNA]</scope>
    <source>
        <strain evidence="5 6">IMCC1616</strain>
    </source>
</reference>
<keyword evidence="3" id="KW-0325">Glycoprotein</keyword>
<organism evidence="5 6">
    <name type="scientific">Lutimonas vermicola</name>
    <dbReference type="NCBI Taxonomy" id="414288"/>
    <lineage>
        <taxon>Bacteria</taxon>
        <taxon>Pseudomonadati</taxon>
        <taxon>Bacteroidota</taxon>
        <taxon>Flavobacteriia</taxon>
        <taxon>Flavobacteriales</taxon>
        <taxon>Flavobacteriaceae</taxon>
        <taxon>Lutimonas</taxon>
    </lineage>
</organism>
<dbReference type="InterPro" id="IPR027039">
    <property type="entry name" value="Crtac1"/>
</dbReference>
<evidence type="ECO:0000313" key="5">
    <source>
        <dbReference type="EMBL" id="MEL4454419.1"/>
    </source>
</evidence>
<accession>A0ABU9KWE5</accession>
<dbReference type="Proteomes" id="UP001474120">
    <property type="component" value="Unassembled WGS sequence"/>
</dbReference>
<dbReference type="RefSeq" id="WP_342157956.1">
    <property type="nucleotide sequence ID" value="NZ_JBCDNA010000001.1"/>
</dbReference>
<dbReference type="SUPFAM" id="SSF69318">
    <property type="entry name" value="Integrin alpha N-terminal domain"/>
    <property type="match status" value="2"/>
</dbReference>
<dbReference type="InterPro" id="IPR028994">
    <property type="entry name" value="Integrin_alpha_N"/>
</dbReference>
<evidence type="ECO:0000256" key="3">
    <source>
        <dbReference type="ARBA" id="ARBA00023180"/>
    </source>
</evidence>
<dbReference type="EMBL" id="JBCDNA010000001">
    <property type="protein sequence ID" value="MEL4454419.1"/>
    <property type="molecule type" value="Genomic_DNA"/>
</dbReference>
<dbReference type="SMART" id="SM00191">
    <property type="entry name" value="Int_alpha"/>
    <property type="match status" value="2"/>
</dbReference>
<evidence type="ECO:0000313" key="6">
    <source>
        <dbReference type="Proteomes" id="UP001474120"/>
    </source>
</evidence>
<dbReference type="InterPro" id="IPR011519">
    <property type="entry name" value="UnbV_ASPIC"/>
</dbReference>
<dbReference type="InterPro" id="IPR013519">
    <property type="entry name" value="Int_alpha_beta-p"/>
</dbReference>